<organism evidence="7 8">
    <name type="scientific">Crotalaria pallida</name>
    <name type="common">Smooth rattlebox</name>
    <name type="synonym">Crotalaria striata</name>
    <dbReference type="NCBI Taxonomy" id="3830"/>
    <lineage>
        <taxon>Eukaryota</taxon>
        <taxon>Viridiplantae</taxon>
        <taxon>Streptophyta</taxon>
        <taxon>Embryophyta</taxon>
        <taxon>Tracheophyta</taxon>
        <taxon>Spermatophyta</taxon>
        <taxon>Magnoliopsida</taxon>
        <taxon>eudicotyledons</taxon>
        <taxon>Gunneridae</taxon>
        <taxon>Pentapetalae</taxon>
        <taxon>rosids</taxon>
        <taxon>fabids</taxon>
        <taxon>Fabales</taxon>
        <taxon>Fabaceae</taxon>
        <taxon>Papilionoideae</taxon>
        <taxon>50 kb inversion clade</taxon>
        <taxon>genistoids sensu lato</taxon>
        <taxon>core genistoids</taxon>
        <taxon>Crotalarieae</taxon>
        <taxon>Crotalaria</taxon>
    </lineage>
</organism>
<name>A0AAN9FT34_CROPI</name>
<gene>
    <name evidence="7" type="ORF">RIF29_10797</name>
</gene>
<reference evidence="7 8" key="1">
    <citation type="submission" date="2024-01" db="EMBL/GenBank/DDBJ databases">
        <title>The genomes of 5 underutilized Papilionoideae crops provide insights into root nodulation and disease resistanc.</title>
        <authorList>
            <person name="Yuan L."/>
        </authorList>
    </citation>
    <scope>NUCLEOTIDE SEQUENCE [LARGE SCALE GENOMIC DNA]</scope>
    <source>
        <strain evidence="7">ZHUSHIDOU_FW_LH</strain>
        <tissue evidence="7">Leaf</tissue>
    </source>
</reference>
<feature type="domain" description="Knottins-like" evidence="6">
    <location>
        <begin position="28"/>
        <end position="73"/>
    </location>
</feature>
<keyword evidence="3 5" id="KW-0732">Signal</keyword>
<keyword evidence="4" id="KW-1015">Disulfide bond</keyword>
<dbReference type="InterPro" id="IPR008176">
    <property type="entry name" value="Defensin_plant"/>
</dbReference>
<dbReference type="GO" id="GO:0050832">
    <property type="term" value="P:defense response to fungus"/>
    <property type="evidence" value="ECO:0007669"/>
    <property type="project" value="UniProtKB-KW"/>
</dbReference>
<keyword evidence="2" id="KW-0295">Fungicide</keyword>
<protein>
    <recommendedName>
        <fullName evidence="6">Knottins-like domain-containing protein</fullName>
    </recommendedName>
</protein>
<evidence type="ECO:0000256" key="2">
    <source>
        <dbReference type="ARBA" id="ARBA00022577"/>
    </source>
</evidence>
<dbReference type="PANTHER" id="PTHR33147">
    <property type="entry name" value="DEFENSIN-LIKE PROTEIN 1"/>
    <property type="match status" value="1"/>
</dbReference>
<evidence type="ECO:0000256" key="4">
    <source>
        <dbReference type="ARBA" id="ARBA00023157"/>
    </source>
</evidence>
<dbReference type="Pfam" id="PF00304">
    <property type="entry name" value="Gamma-thionin"/>
    <property type="match status" value="1"/>
</dbReference>
<evidence type="ECO:0000256" key="3">
    <source>
        <dbReference type="ARBA" id="ARBA00022729"/>
    </source>
</evidence>
<dbReference type="PROSITE" id="PS00940">
    <property type="entry name" value="GAMMA_THIONIN"/>
    <property type="match status" value="1"/>
</dbReference>
<dbReference type="PRINTS" id="PR00288">
    <property type="entry name" value="PUROTHIONIN"/>
</dbReference>
<accession>A0AAN9FT34</accession>
<dbReference type="SMART" id="SM00505">
    <property type="entry name" value="Knot1"/>
    <property type="match status" value="1"/>
</dbReference>
<evidence type="ECO:0000256" key="1">
    <source>
        <dbReference type="ARBA" id="ARBA00022529"/>
    </source>
</evidence>
<dbReference type="AlphaFoldDB" id="A0AAN9FT34"/>
<evidence type="ECO:0000313" key="8">
    <source>
        <dbReference type="Proteomes" id="UP001372338"/>
    </source>
</evidence>
<feature type="chain" id="PRO_5043001930" description="Knottins-like domain-containing protein" evidence="5">
    <location>
        <begin position="27"/>
        <end position="89"/>
    </location>
</feature>
<comment type="caution">
    <text evidence="7">The sequence shown here is derived from an EMBL/GenBank/DDBJ whole genome shotgun (WGS) entry which is preliminary data.</text>
</comment>
<dbReference type="EMBL" id="JAYWIO010000002">
    <property type="protein sequence ID" value="KAK7282194.1"/>
    <property type="molecule type" value="Genomic_DNA"/>
</dbReference>
<evidence type="ECO:0000259" key="6">
    <source>
        <dbReference type="SMART" id="SM00505"/>
    </source>
</evidence>
<dbReference type="Proteomes" id="UP001372338">
    <property type="component" value="Unassembled WGS sequence"/>
</dbReference>
<dbReference type="Gene3D" id="3.30.30.10">
    <property type="entry name" value="Knottin, scorpion toxin-like"/>
    <property type="match status" value="1"/>
</dbReference>
<dbReference type="GO" id="GO:0031640">
    <property type="term" value="P:killing of cells of another organism"/>
    <property type="evidence" value="ECO:0007669"/>
    <property type="project" value="UniProtKB-KW"/>
</dbReference>
<keyword evidence="8" id="KW-1185">Reference proteome</keyword>
<dbReference type="InterPro" id="IPR036574">
    <property type="entry name" value="Scorpion_toxin-like_sf"/>
</dbReference>
<dbReference type="CDD" id="cd00107">
    <property type="entry name" value="Knot1"/>
    <property type="match status" value="1"/>
</dbReference>
<feature type="signal peptide" evidence="5">
    <location>
        <begin position="1"/>
        <end position="26"/>
    </location>
</feature>
<dbReference type="SUPFAM" id="SSF57095">
    <property type="entry name" value="Scorpion toxin-like"/>
    <property type="match status" value="1"/>
</dbReference>
<proteinExistence type="predicted"/>
<evidence type="ECO:0000313" key="7">
    <source>
        <dbReference type="EMBL" id="KAK7282194.1"/>
    </source>
</evidence>
<evidence type="ECO:0000256" key="5">
    <source>
        <dbReference type="SAM" id="SignalP"/>
    </source>
</evidence>
<keyword evidence="1" id="KW-0929">Antimicrobial</keyword>
<sequence>MDRARFGLFFLLLIVLSSHMMVETEGRHCESKSHRFKGMCFSNHNCASVCHVEGFTGGRCRGFRQRCFCTKAGYERATLFPCYVEMYLL</sequence>
<dbReference type="InterPro" id="IPR003614">
    <property type="entry name" value="Knottins"/>
</dbReference>
<dbReference type="PANTHER" id="PTHR33147:SF58">
    <property type="entry name" value="DEFENSIN"/>
    <property type="match status" value="1"/>
</dbReference>